<evidence type="ECO:0000313" key="5">
    <source>
        <dbReference type="EMBL" id="KAG0329189.1"/>
    </source>
</evidence>
<keyword evidence="6" id="KW-1185">Reference proteome</keyword>
<dbReference type="EMBL" id="JAAAIP010000020">
    <property type="protein sequence ID" value="KAG0329189.1"/>
    <property type="molecule type" value="Genomic_DNA"/>
</dbReference>
<gene>
    <name evidence="5" type="ORF">BGZ99_003079</name>
</gene>
<organism evidence="5 6">
    <name type="scientific">Dissophora globulifera</name>
    <dbReference type="NCBI Taxonomy" id="979702"/>
    <lineage>
        <taxon>Eukaryota</taxon>
        <taxon>Fungi</taxon>
        <taxon>Fungi incertae sedis</taxon>
        <taxon>Mucoromycota</taxon>
        <taxon>Mortierellomycotina</taxon>
        <taxon>Mortierellomycetes</taxon>
        <taxon>Mortierellales</taxon>
        <taxon>Mortierellaceae</taxon>
        <taxon>Dissophora</taxon>
    </lineage>
</organism>
<evidence type="ECO:0000313" key="6">
    <source>
        <dbReference type="Proteomes" id="UP000738325"/>
    </source>
</evidence>
<dbReference type="Pfam" id="PF00411">
    <property type="entry name" value="Ribosomal_S11"/>
    <property type="match status" value="1"/>
</dbReference>
<evidence type="ECO:0000256" key="1">
    <source>
        <dbReference type="ARBA" id="ARBA00006194"/>
    </source>
</evidence>
<feature type="region of interest" description="Disordered" evidence="4">
    <location>
        <begin position="21"/>
        <end position="53"/>
    </location>
</feature>
<protein>
    <recommendedName>
        <fullName evidence="7">Ribosomal protein S11</fullName>
    </recommendedName>
</protein>
<keyword evidence="2" id="KW-0689">Ribosomal protein</keyword>
<dbReference type="InterPro" id="IPR036967">
    <property type="entry name" value="Ribosomal_uS11_sf"/>
</dbReference>
<dbReference type="OrthoDB" id="1654884at2759"/>
<evidence type="ECO:0000256" key="2">
    <source>
        <dbReference type="ARBA" id="ARBA00022980"/>
    </source>
</evidence>
<evidence type="ECO:0000256" key="4">
    <source>
        <dbReference type="SAM" id="MobiDB-lite"/>
    </source>
</evidence>
<comment type="caution">
    <text evidence="5">The sequence shown here is derived from an EMBL/GenBank/DDBJ whole genome shotgun (WGS) entry which is preliminary data.</text>
</comment>
<evidence type="ECO:0000256" key="3">
    <source>
        <dbReference type="ARBA" id="ARBA00023274"/>
    </source>
</evidence>
<dbReference type="InterPro" id="IPR001971">
    <property type="entry name" value="Ribosomal_uS11"/>
</dbReference>
<dbReference type="AlphaFoldDB" id="A0A9P6UZ85"/>
<feature type="compositionally biased region" description="Polar residues" evidence="4">
    <location>
        <begin position="21"/>
        <end position="31"/>
    </location>
</feature>
<proteinExistence type="inferred from homology"/>
<comment type="similarity">
    <text evidence="1">Belongs to the universal ribosomal protein uS11 family.</text>
</comment>
<evidence type="ECO:0008006" key="7">
    <source>
        <dbReference type="Google" id="ProtNLM"/>
    </source>
</evidence>
<dbReference type="SUPFAM" id="SSF53137">
    <property type="entry name" value="Translational machinery components"/>
    <property type="match status" value="1"/>
</dbReference>
<dbReference type="GO" id="GO:1990904">
    <property type="term" value="C:ribonucleoprotein complex"/>
    <property type="evidence" value="ECO:0007669"/>
    <property type="project" value="UniProtKB-KW"/>
</dbReference>
<dbReference type="Gene3D" id="3.30.420.80">
    <property type="entry name" value="Ribosomal protein S11"/>
    <property type="match status" value="1"/>
</dbReference>
<dbReference type="Proteomes" id="UP000738325">
    <property type="component" value="Unassembled WGS sequence"/>
</dbReference>
<dbReference type="GO" id="GO:0003735">
    <property type="term" value="F:structural constituent of ribosome"/>
    <property type="evidence" value="ECO:0007669"/>
    <property type="project" value="InterPro"/>
</dbReference>
<dbReference type="GO" id="GO:0006412">
    <property type="term" value="P:translation"/>
    <property type="evidence" value="ECO:0007669"/>
    <property type="project" value="InterPro"/>
</dbReference>
<keyword evidence="3" id="KW-0687">Ribonucleoprotein</keyword>
<accession>A0A9P6UZ85</accession>
<sequence length="245" mass="26156">MLSAVPRQVIRATSTRQIQSVANTRYYSSGKDSGEKDSNTTNSESDDSSKPEGAEALMSILSSSPTAASSDRTTSASSKGNSAALILETLTKVTDRQQQATSRTANFLNSRMFLGGPGSGRAFLGEPQPCSHNLHIHASMNNTILTLTDSNGDPITTQSAGSAGFKKAARSGPEAGYQAMAKLIEKVEEKNVQIQTLHVLMKGLGPGRDSAFKAIRAKTNWDIKRISDTTPIPFNGCRPPKARRL</sequence>
<reference evidence="5" key="1">
    <citation type="journal article" date="2020" name="Fungal Divers.">
        <title>Resolving the Mortierellaceae phylogeny through synthesis of multi-gene phylogenetics and phylogenomics.</title>
        <authorList>
            <person name="Vandepol N."/>
            <person name="Liber J."/>
            <person name="Desiro A."/>
            <person name="Na H."/>
            <person name="Kennedy M."/>
            <person name="Barry K."/>
            <person name="Grigoriev I.V."/>
            <person name="Miller A.N."/>
            <person name="O'Donnell K."/>
            <person name="Stajich J.E."/>
            <person name="Bonito G."/>
        </authorList>
    </citation>
    <scope>NUCLEOTIDE SEQUENCE</scope>
    <source>
        <strain evidence="5">REB-010B</strain>
    </source>
</reference>
<dbReference type="HAMAP" id="MF_01310">
    <property type="entry name" value="Ribosomal_uS11"/>
    <property type="match status" value="1"/>
</dbReference>
<name>A0A9P6UZ85_9FUNG</name>
<dbReference type="GO" id="GO:0005840">
    <property type="term" value="C:ribosome"/>
    <property type="evidence" value="ECO:0007669"/>
    <property type="project" value="UniProtKB-KW"/>
</dbReference>
<dbReference type="PANTHER" id="PTHR11759">
    <property type="entry name" value="40S RIBOSOMAL PROTEIN S14/30S RIBOSOMAL PROTEIN S11"/>
    <property type="match status" value="1"/>
</dbReference>